<dbReference type="OrthoDB" id="306876at2759"/>
<keyword evidence="4 6" id="KW-1133">Transmembrane helix</keyword>
<keyword evidence="9" id="KW-1185">Reference proteome</keyword>
<dbReference type="Proteomes" id="UP000250321">
    <property type="component" value="Unassembled WGS sequence"/>
</dbReference>
<evidence type="ECO:0000256" key="6">
    <source>
        <dbReference type="SAM" id="Phobius"/>
    </source>
</evidence>
<feature type="transmembrane region" description="Helical" evidence="6">
    <location>
        <begin position="244"/>
        <end position="263"/>
    </location>
</feature>
<organism evidence="8 9">
    <name type="scientific">Prunus yedoensis var. nudiflora</name>
    <dbReference type="NCBI Taxonomy" id="2094558"/>
    <lineage>
        <taxon>Eukaryota</taxon>
        <taxon>Viridiplantae</taxon>
        <taxon>Streptophyta</taxon>
        <taxon>Embryophyta</taxon>
        <taxon>Tracheophyta</taxon>
        <taxon>Spermatophyta</taxon>
        <taxon>Magnoliopsida</taxon>
        <taxon>eudicotyledons</taxon>
        <taxon>Gunneridae</taxon>
        <taxon>Pentapetalae</taxon>
        <taxon>rosids</taxon>
        <taxon>fabids</taxon>
        <taxon>Rosales</taxon>
        <taxon>Rosaceae</taxon>
        <taxon>Amygdaloideae</taxon>
        <taxon>Amygdaleae</taxon>
        <taxon>Prunus</taxon>
    </lineage>
</organism>
<evidence type="ECO:0000256" key="4">
    <source>
        <dbReference type="ARBA" id="ARBA00022989"/>
    </source>
</evidence>
<dbReference type="AlphaFoldDB" id="A0A314YI64"/>
<evidence type="ECO:0000313" key="8">
    <source>
        <dbReference type="EMBL" id="PQQ04829.1"/>
    </source>
</evidence>
<accession>A0A314YI64</accession>
<feature type="transmembrane region" description="Helical" evidence="6">
    <location>
        <begin position="333"/>
        <end position="357"/>
    </location>
</feature>
<dbReference type="Pfam" id="PF00892">
    <property type="entry name" value="EamA"/>
    <property type="match status" value="1"/>
</dbReference>
<proteinExistence type="inferred from homology"/>
<name>A0A314YI64_PRUYE</name>
<feature type="transmembrane region" description="Helical" evidence="6">
    <location>
        <begin position="87"/>
        <end position="103"/>
    </location>
</feature>
<dbReference type="PANTHER" id="PTHR22911:SF6">
    <property type="entry name" value="SOLUTE CARRIER FAMILY 35 MEMBER G1"/>
    <property type="match status" value="1"/>
</dbReference>
<evidence type="ECO:0000313" key="9">
    <source>
        <dbReference type="Proteomes" id="UP000250321"/>
    </source>
</evidence>
<feature type="transmembrane region" description="Helical" evidence="6">
    <location>
        <begin position="157"/>
        <end position="174"/>
    </location>
</feature>
<keyword evidence="5 6" id="KW-0472">Membrane</keyword>
<keyword evidence="3 6" id="KW-0812">Transmembrane</keyword>
<comment type="subcellular location">
    <subcellularLocation>
        <location evidence="1">Membrane</location>
        <topology evidence="1">Multi-pass membrane protein</topology>
    </subcellularLocation>
</comment>
<evidence type="ECO:0000259" key="7">
    <source>
        <dbReference type="Pfam" id="PF00892"/>
    </source>
</evidence>
<dbReference type="GO" id="GO:0016020">
    <property type="term" value="C:membrane"/>
    <property type="evidence" value="ECO:0007669"/>
    <property type="project" value="UniProtKB-SubCell"/>
</dbReference>
<comment type="similarity">
    <text evidence="2">Belongs to the drug/metabolite transporter (DMT) superfamily. Plant drug/metabolite exporter (P-DME) (TC 2.A.7.4) family.</text>
</comment>
<evidence type="ECO:0000256" key="5">
    <source>
        <dbReference type="ARBA" id="ARBA00023136"/>
    </source>
</evidence>
<evidence type="ECO:0000256" key="1">
    <source>
        <dbReference type="ARBA" id="ARBA00004141"/>
    </source>
</evidence>
<dbReference type="SUPFAM" id="SSF103481">
    <property type="entry name" value="Multidrug resistance efflux transporter EmrE"/>
    <property type="match status" value="1"/>
</dbReference>
<dbReference type="PANTHER" id="PTHR22911">
    <property type="entry name" value="ACYL-MALONYL CONDENSING ENZYME-RELATED"/>
    <property type="match status" value="1"/>
</dbReference>
<dbReference type="EMBL" id="PJQY01001185">
    <property type="protein sequence ID" value="PQQ04829.1"/>
    <property type="molecule type" value="Genomic_DNA"/>
</dbReference>
<sequence>MASSAETSDGENELELIVRDASGSDDGSLAATDEIAPLLTPPENPKINIFTVSYPRKAPRDQVRKPLEAETSPVAHFISWVWSGSRYSGLMCMAISSTIYFVMEVFSEVVSAQPIPLLEAAFTRCTIILVLSFVWLRKSGQPISGLANVKNLLISRALMGYLSLISFIYCIQRLPLSQAIVLSFTTPIMASIVARVILHEKYKIADVGGLACSFFGVLFIFRQMLTTQDKNGGKNISVKGSSHIYAILAGIFSSITGGISYCLTRAGAKASDQPLLTVFSFGILASPASGICLFALEVFLARGLQLEKTGKVANVIYMEAALSQLWGIGSSRIALSFGRIFGCLLIFVSVLCTMYIGPDKEME</sequence>
<protein>
    <recommendedName>
        <fullName evidence="7">EamA domain-containing protein</fullName>
    </recommendedName>
</protein>
<feature type="domain" description="EamA" evidence="7">
    <location>
        <begin position="89"/>
        <end position="221"/>
    </location>
</feature>
<evidence type="ECO:0000256" key="3">
    <source>
        <dbReference type="ARBA" id="ARBA00022692"/>
    </source>
</evidence>
<feature type="transmembrane region" description="Helical" evidence="6">
    <location>
        <begin position="205"/>
        <end position="224"/>
    </location>
</feature>
<feature type="transmembrane region" description="Helical" evidence="6">
    <location>
        <begin position="115"/>
        <end position="136"/>
    </location>
</feature>
<dbReference type="InterPro" id="IPR000620">
    <property type="entry name" value="EamA_dom"/>
</dbReference>
<feature type="transmembrane region" description="Helical" evidence="6">
    <location>
        <begin position="275"/>
        <end position="296"/>
    </location>
</feature>
<gene>
    <name evidence="8" type="ORF">Pyn_35173</name>
</gene>
<evidence type="ECO:0000256" key="2">
    <source>
        <dbReference type="ARBA" id="ARBA00007635"/>
    </source>
</evidence>
<reference evidence="8 9" key="1">
    <citation type="submission" date="2018-02" db="EMBL/GenBank/DDBJ databases">
        <title>Draft genome of wild Prunus yedoensis var. nudiflora.</title>
        <authorList>
            <person name="Baek S."/>
            <person name="Kim J.-H."/>
            <person name="Choi K."/>
            <person name="Kim G.-B."/>
            <person name="Cho A."/>
            <person name="Jang H."/>
            <person name="Shin C.-H."/>
            <person name="Yu H.-J."/>
            <person name="Mun J.-H."/>
        </authorList>
    </citation>
    <scope>NUCLEOTIDE SEQUENCE [LARGE SCALE GENOMIC DNA]</scope>
    <source>
        <strain evidence="9">cv. Jeju island</strain>
        <tissue evidence="8">Leaf</tissue>
    </source>
</reference>
<dbReference type="STRING" id="2094558.A0A314YI64"/>
<comment type="caution">
    <text evidence="8">The sequence shown here is derived from an EMBL/GenBank/DDBJ whole genome shotgun (WGS) entry which is preliminary data.</text>
</comment>
<dbReference type="InterPro" id="IPR037185">
    <property type="entry name" value="EmrE-like"/>
</dbReference>
<feature type="transmembrane region" description="Helical" evidence="6">
    <location>
        <begin position="180"/>
        <end position="198"/>
    </location>
</feature>